<organism evidence="1 2">
    <name type="scientific">Capnocytophaga leadbetteri</name>
    <dbReference type="NCBI Taxonomy" id="327575"/>
    <lineage>
        <taxon>Bacteria</taxon>
        <taxon>Pseudomonadati</taxon>
        <taxon>Bacteroidota</taxon>
        <taxon>Flavobacteriia</taxon>
        <taxon>Flavobacteriales</taxon>
        <taxon>Flavobacteriaceae</taxon>
        <taxon>Capnocytophaga</taxon>
    </lineage>
</organism>
<reference evidence="1 2" key="1">
    <citation type="submission" date="2018-04" db="EMBL/GenBank/DDBJ databases">
        <title>Genomic Encyclopedia of Archaeal and Bacterial Type Strains, Phase II (KMG-II): from individual species to whole genera.</title>
        <authorList>
            <person name="Goeker M."/>
        </authorList>
    </citation>
    <scope>NUCLEOTIDE SEQUENCE [LARGE SCALE GENOMIC DNA]</scope>
    <source>
        <strain evidence="1 2">DSM 22902</strain>
    </source>
</reference>
<comment type="caution">
    <text evidence="1">The sequence shown here is derived from an EMBL/GenBank/DDBJ whole genome shotgun (WGS) entry which is preliminary data.</text>
</comment>
<accession>A0A2T5XX86</accession>
<sequence>METERYPICLVPPEIVKQLEDIGFDIPLPTWEQAFQWFEAHGYYGNLESTPAGTSLYIFTPFIDSGTSWDFAHLQTYQAARQSLLIKLIDLYKNKSQ</sequence>
<evidence type="ECO:0000313" key="2">
    <source>
        <dbReference type="Proteomes" id="UP000243985"/>
    </source>
</evidence>
<dbReference type="Proteomes" id="UP000243985">
    <property type="component" value="Unassembled WGS sequence"/>
</dbReference>
<name>A0A2T5XX86_9FLAO</name>
<dbReference type="RefSeq" id="WP_107781357.1">
    <property type="nucleotide sequence ID" value="NZ_QBKG01000002.1"/>
</dbReference>
<proteinExistence type="predicted"/>
<evidence type="ECO:0000313" key="1">
    <source>
        <dbReference type="EMBL" id="PTX08082.1"/>
    </source>
</evidence>
<protein>
    <submittedName>
        <fullName evidence="1">Uncharacterized protein</fullName>
    </submittedName>
</protein>
<dbReference type="EMBL" id="QBKG01000002">
    <property type="protein sequence ID" value="PTX08082.1"/>
    <property type="molecule type" value="Genomic_DNA"/>
</dbReference>
<dbReference type="GeneID" id="84580098"/>
<gene>
    <name evidence="1" type="ORF">C8P65_102124</name>
</gene>
<dbReference type="AlphaFoldDB" id="A0A2T5XX86"/>